<proteinExistence type="predicted"/>
<organism evidence="2 3">
    <name type="scientific">Trichonephila inaurata madagascariensis</name>
    <dbReference type="NCBI Taxonomy" id="2747483"/>
    <lineage>
        <taxon>Eukaryota</taxon>
        <taxon>Metazoa</taxon>
        <taxon>Ecdysozoa</taxon>
        <taxon>Arthropoda</taxon>
        <taxon>Chelicerata</taxon>
        <taxon>Arachnida</taxon>
        <taxon>Araneae</taxon>
        <taxon>Araneomorphae</taxon>
        <taxon>Entelegynae</taxon>
        <taxon>Araneoidea</taxon>
        <taxon>Nephilidae</taxon>
        <taxon>Trichonephila</taxon>
        <taxon>Trichonephila inaurata</taxon>
    </lineage>
</organism>
<gene>
    <name evidence="2" type="ORF">TNIN_268461</name>
</gene>
<dbReference type="AlphaFoldDB" id="A0A8X6YRE7"/>
<dbReference type="Proteomes" id="UP000886998">
    <property type="component" value="Unassembled WGS sequence"/>
</dbReference>
<sequence>MGPKSKPKSSNNESTSSDSCEINMERFAYDVFVSIFIRLGVTDFPPFDGKRNHYKNNTILKSISAEVLFDQFYFRDEFMEAFKLVSNMCSSSNFEDFANYVYDGLKVSDADAQNYVPDTVFTLFFLHAELFLYFQSQNISVDFVELHRSWCKIYTRDIFKFVKDDISEITKAFGSVRRVELTEAIVSYFLLEYFMPYGAKEDCSEIFRLVDDKFPTGILNSDETINAQLIERIAKRVLSEEAAKKSTASEGQGIPPPQSADLTATSSTLPRRKPGSLSYSQWIRKKGSI</sequence>
<evidence type="ECO:0000313" key="3">
    <source>
        <dbReference type="Proteomes" id="UP000886998"/>
    </source>
</evidence>
<feature type="region of interest" description="Disordered" evidence="1">
    <location>
        <begin position="244"/>
        <end position="278"/>
    </location>
</feature>
<protein>
    <submittedName>
        <fullName evidence="2">Uncharacterized protein</fullName>
    </submittedName>
</protein>
<feature type="compositionally biased region" description="Polar residues" evidence="1">
    <location>
        <begin position="260"/>
        <end position="269"/>
    </location>
</feature>
<keyword evidence="3" id="KW-1185">Reference proteome</keyword>
<dbReference type="EMBL" id="BMAV01020694">
    <property type="protein sequence ID" value="GFY74354.1"/>
    <property type="molecule type" value="Genomic_DNA"/>
</dbReference>
<name>A0A8X6YRE7_9ARAC</name>
<reference evidence="2" key="1">
    <citation type="submission" date="2020-08" db="EMBL/GenBank/DDBJ databases">
        <title>Multicomponent nature underlies the extraordinary mechanical properties of spider dragline silk.</title>
        <authorList>
            <person name="Kono N."/>
            <person name="Nakamura H."/>
            <person name="Mori M."/>
            <person name="Yoshida Y."/>
            <person name="Ohtoshi R."/>
            <person name="Malay A.D."/>
            <person name="Moran D.A.P."/>
            <person name="Tomita M."/>
            <person name="Numata K."/>
            <person name="Arakawa K."/>
        </authorList>
    </citation>
    <scope>NUCLEOTIDE SEQUENCE</scope>
</reference>
<accession>A0A8X6YRE7</accession>
<evidence type="ECO:0000313" key="2">
    <source>
        <dbReference type="EMBL" id="GFY74354.1"/>
    </source>
</evidence>
<evidence type="ECO:0000256" key="1">
    <source>
        <dbReference type="SAM" id="MobiDB-lite"/>
    </source>
</evidence>
<dbReference type="OrthoDB" id="10423474at2759"/>
<comment type="caution">
    <text evidence="2">The sequence shown here is derived from an EMBL/GenBank/DDBJ whole genome shotgun (WGS) entry which is preliminary data.</text>
</comment>